<dbReference type="PROSITE" id="PS51819">
    <property type="entry name" value="VOC"/>
    <property type="match status" value="2"/>
</dbReference>
<dbReference type="Gene3D" id="3.10.180.10">
    <property type="entry name" value="2,3-Dihydroxybiphenyl 1,2-Dioxygenase, domain 1"/>
    <property type="match status" value="2"/>
</dbReference>
<dbReference type="PANTHER" id="PTHR33993">
    <property type="entry name" value="GLYOXALASE-RELATED"/>
    <property type="match status" value="1"/>
</dbReference>
<comment type="caution">
    <text evidence="2">The sequence shown here is derived from an EMBL/GenBank/DDBJ whole genome shotgun (WGS) entry which is preliminary data.</text>
</comment>
<dbReference type="InterPro" id="IPR052164">
    <property type="entry name" value="Anthracycline_SecMetBiosynth"/>
</dbReference>
<dbReference type="Pfam" id="PF00903">
    <property type="entry name" value="Glyoxalase"/>
    <property type="match status" value="2"/>
</dbReference>
<evidence type="ECO:0000313" key="3">
    <source>
        <dbReference type="Proteomes" id="UP000637002"/>
    </source>
</evidence>
<dbReference type="EMBL" id="BMGG01000001">
    <property type="protein sequence ID" value="GGC49668.1"/>
    <property type="molecule type" value="Genomic_DNA"/>
</dbReference>
<sequence>MSDSQGHFVWYELMTTDRAAAEAFYRKVVGWDAQPAANSEVPYGLLKVADTPVAGVMDLPEEARAMGTPPGWIAYVGADDVDAMTAKVERLGGTVHVQPRDIPGVGRFSMVADPQGGVLGLFKWASPMPSQPATVGTPGQIGWHELMATDWPKALAFYGELFGWTKSTPVDMGPMGTYQLFQIAGADAGGMFNMPEGVPRPFWLYYFNVDDVGAAAARVTDSGGQIVNGPMEVPGGGWILQGSDPQGAMFALSGPKAS</sequence>
<reference evidence="2" key="2">
    <citation type="submission" date="2020-09" db="EMBL/GenBank/DDBJ databases">
        <authorList>
            <person name="Sun Q."/>
            <person name="Zhou Y."/>
        </authorList>
    </citation>
    <scope>NUCLEOTIDE SEQUENCE</scope>
    <source>
        <strain evidence="2">CGMCC 1.12919</strain>
    </source>
</reference>
<protein>
    <submittedName>
        <fullName evidence="2">Glyoxalase</fullName>
    </submittedName>
</protein>
<feature type="domain" description="VOC" evidence="1">
    <location>
        <begin position="7"/>
        <end position="124"/>
    </location>
</feature>
<evidence type="ECO:0000259" key="1">
    <source>
        <dbReference type="PROSITE" id="PS51819"/>
    </source>
</evidence>
<dbReference type="AlphaFoldDB" id="A0A916TXC2"/>
<dbReference type="Proteomes" id="UP000637002">
    <property type="component" value="Unassembled WGS sequence"/>
</dbReference>
<evidence type="ECO:0000313" key="2">
    <source>
        <dbReference type="EMBL" id="GGC49668.1"/>
    </source>
</evidence>
<dbReference type="PANTHER" id="PTHR33993:SF14">
    <property type="entry name" value="GB|AAF24581.1"/>
    <property type="match status" value="1"/>
</dbReference>
<reference evidence="2" key="1">
    <citation type="journal article" date="2014" name="Int. J. Syst. Evol. Microbiol.">
        <title>Complete genome sequence of Corynebacterium casei LMG S-19264T (=DSM 44701T), isolated from a smear-ripened cheese.</title>
        <authorList>
            <consortium name="US DOE Joint Genome Institute (JGI-PGF)"/>
            <person name="Walter F."/>
            <person name="Albersmeier A."/>
            <person name="Kalinowski J."/>
            <person name="Ruckert C."/>
        </authorList>
    </citation>
    <scope>NUCLEOTIDE SEQUENCE</scope>
    <source>
        <strain evidence="2">CGMCC 1.12919</strain>
    </source>
</reference>
<dbReference type="CDD" id="cd07247">
    <property type="entry name" value="SgaA_N_like"/>
    <property type="match status" value="2"/>
</dbReference>
<accession>A0A916TXC2</accession>
<dbReference type="InterPro" id="IPR037523">
    <property type="entry name" value="VOC_core"/>
</dbReference>
<proteinExistence type="predicted"/>
<dbReference type="InterPro" id="IPR004360">
    <property type="entry name" value="Glyas_Fos-R_dOase_dom"/>
</dbReference>
<feature type="domain" description="VOC" evidence="1">
    <location>
        <begin position="140"/>
        <end position="255"/>
    </location>
</feature>
<name>A0A916TXC2_9HYPH</name>
<dbReference type="SUPFAM" id="SSF54593">
    <property type="entry name" value="Glyoxalase/Bleomycin resistance protein/Dihydroxybiphenyl dioxygenase"/>
    <property type="match status" value="2"/>
</dbReference>
<keyword evidence="3" id="KW-1185">Reference proteome</keyword>
<dbReference type="InterPro" id="IPR029068">
    <property type="entry name" value="Glyas_Bleomycin-R_OHBP_Dase"/>
</dbReference>
<gene>
    <name evidence="2" type="ORF">GCM10010994_06070</name>
</gene>
<organism evidence="2 3">
    <name type="scientific">Chelatococcus reniformis</name>
    <dbReference type="NCBI Taxonomy" id="1494448"/>
    <lineage>
        <taxon>Bacteria</taxon>
        <taxon>Pseudomonadati</taxon>
        <taxon>Pseudomonadota</taxon>
        <taxon>Alphaproteobacteria</taxon>
        <taxon>Hyphomicrobiales</taxon>
        <taxon>Chelatococcaceae</taxon>
        <taxon>Chelatococcus</taxon>
    </lineage>
</organism>
<dbReference type="RefSeq" id="WP_188607618.1">
    <property type="nucleotide sequence ID" value="NZ_BMGG01000001.1"/>
</dbReference>